<keyword evidence="3" id="KW-0472">Membrane</keyword>
<dbReference type="GO" id="GO:0015087">
    <property type="term" value="F:cobalt ion transmembrane transporter activity"/>
    <property type="evidence" value="ECO:0007669"/>
    <property type="project" value="TreeGrafter"/>
</dbReference>
<proteinExistence type="predicted"/>
<dbReference type="Gene3D" id="1.20.58.340">
    <property type="entry name" value="Magnesium transport protein CorA, transmembrane region"/>
    <property type="match status" value="1"/>
</dbReference>
<evidence type="ECO:0000313" key="4">
    <source>
        <dbReference type="EMBL" id="KAJ4394257.1"/>
    </source>
</evidence>
<dbReference type="InterPro" id="IPR002523">
    <property type="entry name" value="MgTranspt_CorA/ZnTranspt_ZntB"/>
</dbReference>
<dbReference type="EMBL" id="JAPEVB010000002">
    <property type="protein sequence ID" value="KAJ4394257.1"/>
    <property type="molecule type" value="Genomic_DNA"/>
</dbReference>
<dbReference type="AlphaFoldDB" id="A0A9W9CZW3"/>
<name>A0A9W9CZW3_9PEZI</name>
<dbReference type="Pfam" id="PF01544">
    <property type="entry name" value="CorA"/>
    <property type="match status" value="1"/>
</dbReference>
<feature type="region of interest" description="Disordered" evidence="2">
    <location>
        <begin position="143"/>
        <end position="167"/>
    </location>
</feature>
<comment type="subcellular location">
    <subcellularLocation>
        <location evidence="1">Cell membrane</location>
        <topology evidence="1">Multi-pass membrane protein</topology>
    </subcellularLocation>
</comment>
<dbReference type="GO" id="GO:0050897">
    <property type="term" value="F:cobalt ion binding"/>
    <property type="evidence" value="ECO:0007669"/>
    <property type="project" value="TreeGrafter"/>
</dbReference>
<protein>
    <recommendedName>
        <fullName evidence="6">ADP-ribosylation factor</fullName>
    </recommendedName>
</protein>
<keyword evidence="3" id="KW-0812">Transmembrane</keyword>
<dbReference type="GO" id="GO:0015095">
    <property type="term" value="F:magnesium ion transmembrane transporter activity"/>
    <property type="evidence" value="ECO:0007669"/>
    <property type="project" value="TreeGrafter"/>
</dbReference>
<sequence>MADTMASASTQPFAQDDVPKNAKEILTELSDKFHDFDDDELYEALMNDALNRKTANFAVRFGVNKSEIAIDLNEQDLGALLQVQADEKNDLTTWINIWSPDDNFEVVKTIARTYKFSTRLQGTIQGWDEARRQVAARLPKPKRAPNRFSRVGDTTSSRLRSRRPVTRQGDVEKGIVAIEKPHERTTPAAAAVQAFVGQIDEEDLDMYKLLQEQYNYTTIDHAPNFICVGANWLHHRPKQGKKSKQVQDIYEASEGLVPPKHWVWYILTNEGTVISIHENPNYVFPKKLDMTVEQWEAEELRNMRKNTRDLLHQLSKPGMKNYINRVSAQKGVRSDLLKTGHRGPLPTARSTALVSSVTVDVSANLFYYLFEDYTAATSILSLSDDVLDKLTHDVLQITDRRNKDKDNSKLIKLLYARSKDLRQLKHLFESYENLIKGIIALGTDLGNDEKELSALSSSTGNLSGAVGPARGVKLSQKAFDRFHRLSIRLRLLMLDTIDEYLEEKTSLSDTYFNLMSQKDSQATSKLNRSASLLAKLSVFFLPISFMTSYFSIQVPDLTDHYTGTTYWVSFAVVATMSFLSLFFFSRPLMVASDVLGEKIHNFQKSMGRAIVKLTASIRGRKTVEGQVEGVEGGDNDNNDDKGLDDEL</sequence>
<evidence type="ECO:0000256" key="3">
    <source>
        <dbReference type="SAM" id="Phobius"/>
    </source>
</evidence>
<dbReference type="GO" id="GO:0000287">
    <property type="term" value="F:magnesium ion binding"/>
    <property type="evidence" value="ECO:0007669"/>
    <property type="project" value="TreeGrafter"/>
</dbReference>
<evidence type="ECO:0008006" key="6">
    <source>
        <dbReference type="Google" id="ProtNLM"/>
    </source>
</evidence>
<evidence type="ECO:0000256" key="2">
    <source>
        <dbReference type="SAM" id="MobiDB-lite"/>
    </source>
</evidence>
<dbReference type="PANTHER" id="PTHR46494:SF1">
    <property type="entry name" value="CORA FAMILY METAL ION TRANSPORTER (EUROFUNG)"/>
    <property type="match status" value="1"/>
</dbReference>
<evidence type="ECO:0000256" key="1">
    <source>
        <dbReference type="ARBA" id="ARBA00004651"/>
    </source>
</evidence>
<accession>A0A9W9CZW3</accession>
<feature type="transmembrane region" description="Helical" evidence="3">
    <location>
        <begin position="532"/>
        <end position="552"/>
    </location>
</feature>
<dbReference type="Proteomes" id="UP001140453">
    <property type="component" value="Unassembled WGS sequence"/>
</dbReference>
<organism evidence="4 5">
    <name type="scientific">Gnomoniopsis smithogilvyi</name>
    <dbReference type="NCBI Taxonomy" id="1191159"/>
    <lineage>
        <taxon>Eukaryota</taxon>
        <taxon>Fungi</taxon>
        <taxon>Dikarya</taxon>
        <taxon>Ascomycota</taxon>
        <taxon>Pezizomycotina</taxon>
        <taxon>Sordariomycetes</taxon>
        <taxon>Sordariomycetidae</taxon>
        <taxon>Diaporthales</taxon>
        <taxon>Gnomoniaceae</taxon>
        <taxon>Gnomoniopsis</taxon>
    </lineage>
</organism>
<evidence type="ECO:0000313" key="5">
    <source>
        <dbReference type="Proteomes" id="UP001140453"/>
    </source>
</evidence>
<keyword evidence="3" id="KW-1133">Transmembrane helix</keyword>
<feature type="region of interest" description="Disordered" evidence="2">
    <location>
        <begin position="624"/>
        <end position="647"/>
    </location>
</feature>
<feature type="transmembrane region" description="Helical" evidence="3">
    <location>
        <begin position="564"/>
        <end position="584"/>
    </location>
</feature>
<reference evidence="4" key="1">
    <citation type="submission" date="2022-10" db="EMBL/GenBank/DDBJ databases">
        <title>Tapping the CABI collections for fungal endophytes: first genome assemblies for Collariella, Neodidymelliopsis, Ascochyta clinopodiicola, Didymella pomorum, Didymosphaeria variabile, Neocosmospora piperis and Neocucurbitaria cava.</title>
        <authorList>
            <person name="Hill R."/>
        </authorList>
    </citation>
    <scope>NUCLEOTIDE SEQUENCE</scope>
    <source>
        <strain evidence="4">IMI 355082</strain>
    </source>
</reference>
<dbReference type="PANTHER" id="PTHR46494">
    <property type="entry name" value="CORA FAMILY METAL ION TRANSPORTER (EUROFUNG)"/>
    <property type="match status" value="1"/>
</dbReference>
<dbReference type="GO" id="GO:0005886">
    <property type="term" value="C:plasma membrane"/>
    <property type="evidence" value="ECO:0007669"/>
    <property type="project" value="UniProtKB-SubCell"/>
</dbReference>
<gene>
    <name evidence="4" type="ORF">N0V93_003474</name>
</gene>
<dbReference type="OrthoDB" id="5430812at2759"/>
<keyword evidence="5" id="KW-1185">Reference proteome</keyword>
<comment type="caution">
    <text evidence="4">The sequence shown here is derived from an EMBL/GenBank/DDBJ whole genome shotgun (WGS) entry which is preliminary data.</text>
</comment>
<feature type="compositionally biased region" description="Acidic residues" evidence="2">
    <location>
        <begin position="631"/>
        <end position="647"/>
    </location>
</feature>